<evidence type="ECO:0000256" key="1">
    <source>
        <dbReference type="SAM" id="MobiDB-lite"/>
    </source>
</evidence>
<dbReference type="EMBL" id="JAXCLA010000007">
    <property type="protein sequence ID" value="MDY0747001.1"/>
    <property type="molecule type" value="Genomic_DNA"/>
</dbReference>
<feature type="transmembrane region" description="Helical" evidence="2">
    <location>
        <begin position="85"/>
        <end position="106"/>
    </location>
</feature>
<comment type="caution">
    <text evidence="3">The sequence shown here is derived from an EMBL/GenBank/DDBJ whole genome shotgun (WGS) entry which is preliminary data.</text>
</comment>
<proteinExistence type="predicted"/>
<gene>
    <name evidence="3" type="ORF">SNE35_20985</name>
</gene>
<sequence>MAGVWPWLALAGLGALHGLNPACGWPVLVRGQVLRGLTHIAAGHAAALPAVAAAMVMGVQREWLLALAAALFVVALLARHRGALALWSFVVSTFHGVGMMLVPALLPLCLAGTPAREIVAGGSWPMVLAAVALHMAAMLVAAAVAGTAAGLGKTLLTASRPASIVPVPAQRAAAEQESADASCPTRAHRHRDAGRRPGRAGRGGAPA</sequence>
<feature type="transmembrane region" description="Helical" evidence="2">
    <location>
        <begin position="63"/>
        <end position="78"/>
    </location>
</feature>
<feature type="region of interest" description="Disordered" evidence="1">
    <location>
        <begin position="169"/>
        <end position="207"/>
    </location>
</feature>
<keyword evidence="2" id="KW-0812">Transmembrane</keyword>
<dbReference type="RefSeq" id="WP_320424970.1">
    <property type="nucleotide sequence ID" value="NZ_JAXCLA010000007.1"/>
</dbReference>
<keyword evidence="4" id="KW-1185">Reference proteome</keyword>
<feature type="compositionally biased region" description="Basic residues" evidence="1">
    <location>
        <begin position="186"/>
        <end position="199"/>
    </location>
</feature>
<name>A0ABU5DMN9_9BURK</name>
<evidence type="ECO:0000313" key="4">
    <source>
        <dbReference type="Proteomes" id="UP001285263"/>
    </source>
</evidence>
<keyword evidence="2" id="KW-1133">Transmembrane helix</keyword>
<feature type="transmembrane region" description="Helical" evidence="2">
    <location>
        <begin position="126"/>
        <end position="151"/>
    </location>
</feature>
<reference evidence="3 4" key="1">
    <citation type="submission" date="2023-11" db="EMBL/GenBank/DDBJ databases">
        <title>Paucibacter sp. nov., isolated from fresh soil in Korea.</title>
        <authorList>
            <person name="Le N.T.T."/>
        </authorList>
    </citation>
    <scope>NUCLEOTIDE SEQUENCE [LARGE SCALE GENOMIC DNA]</scope>
    <source>
        <strain evidence="3 4">R3-3</strain>
    </source>
</reference>
<accession>A0ABU5DMN9</accession>
<organism evidence="3 4">
    <name type="scientific">Roseateles agri</name>
    <dbReference type="NCBI Taxonomy" id="3098619"/>
    <lineage>
        <taxon>Bacteria</taxon>
        <taxon>Pseudomonadati</taxon>
        <taxon>Pseudomonadota</taxon>
        <taxon>Betaproteobacteria</taxon>
        <taxon>Burkholderiales</taxon>
        <taxon>Sphaerotilaceae</taxon>
        <taxon>Roseateles</taxon>
    </lineage>
</organism>
<keyword evidence="2" id="KW-0472">Membrane</keyword>
<dbReference type="Proteomes" id="UP001285263">
    <property type="component" value="Unassembled WGS sequence"/>
</dbReference>
<evidence type="ECO:0000256" key="2">
    <source>
        <dbReference type="SAM" id="Phobius"/>
    </source>
</evidence>
<evidence type="ECO:0000313" key="3">
    <source>
        <dbReference type="EMBL" id="MDY0747001.1"/>
    </source>
</evidence>
<protein>
    <submittedName>
        <fullName evidence="3">Uncharacterized protein</fullName>
    </submittedName>
</protein>